<dbReference type="InterPro" id="IPR001296">
    <property type="entry name" value="Glyco_trans_1"/>
</dbReference>
<dbReference type="Proteomes" id="UP000216008">
    <property type="component" value="Unassembled WGS sequence"/>
</dbReference>
<feature type="domain" description="Glycosyl transferase family 1" evidence="1">
    <location>
        <begin position="203"/>
        <end position="359"/>
    </location>
</feature>
<dbReference type="Pfam" id="PF00534">
    <property type="entry name" value="Glycos_transf_1"/>
    <property type="match status" value="1"/>
</dbReference>
<dbReference type="GO" id="GO:0016757">
    <property type="term" value="F:glycosyltransferase activity"/>
    <property type="evidence" value="ECO:0007669"/>
    <property type="project" value="InterPro"/>
</dbReference>
<dbReference type="RefSeq" id="WP_095183006.1">
    <property type="nucleotide sequence ID" value="NZ_NIBD01000041.1"/>
</dbReference>
<protein>
    <recommendedName>
        <fullName evidence="1">Glycosyl transferase family 1 domain-containing protein</fullName>
    </recommendedName>
</protein>
<evidence type="ECO:0000313" key="2">
    <source>
        <dbReference type="EMBL" id="PAB54431.1"/>
    </source>
</evidence>
<gene>
    <name evidence="2" type="ORF">A3Q24_07815</name>
</gene>
<evidence type="ECO:0000313" key="3">
    <source>
        <dbReference type="Proteomes" id="UP000216008"/>
    </source>
</evidence>
<name>A0A267M477_LACJH</name>
<organism evidence="2 3">
    <name type="scientific">Lactobacillus johnsonii</name>
    <dbReference type="NCBI Taxonomy" id="33959"/>
    <lineage>
        <taxon>Bacteria</taxon>
        <taxon>Bacillati</taxon>
        <taxon>Bacillota</taxon>
        <taxon>Bacilli</taxon>
        <taxon>Lactobacillales</taxon>
        <taxon>Lactobacillaceae</taxon>
        <taxon>Lactobacillus</taxon>
    </lineage>
</organism>
<dbReference type="SUPFAM" id="SSF53756">
    <property type="entry name" value="UDP-Glycosyltransferase/glycogen phosphorylase"/>
    <property type="match status" value="1"/>
</dbReference>
<comment type="caution">
    <text evidence="2">The sequence shown here is derived from an EMBL/GenBank/DDBJ whole genome shotgun (WGS) entry which is preliminary data.</text>
</comment>
<sequence length="382" mass="44780">MMKKKIIITGQSLSGGGTEVALTEFINHLDIDKFDVTLLLVDRNNDFIDRIKRDIKIHYLKFDNNVYHNIVSMNSLEGKVIKKALLNKKVKIYDRVLDHINSDVFKFEYDLAIDFYGYGSFTTAIVAKKIKALKRATWIHDSKMPWIKNVEEYLTDYDKVFCVSKTIKSVFDKFYPQFNKKSEVFYNFMDIKSILYKSQEFVPREFDKREYNIVSVGRLTEQKGFDIALKAAYILKKKNFDFNWFVIGDGRDKKKLEKQLRKLKLKDSFFLLGKKANPYPYVKNADLFVLPSRHEGYGLATLEARILKKIVIVSDLPVSKEQIKNEENGLMCKLNELDLSNCILKAYYNNSLREKIKINLNKEEINFDGEIQKLEQLLENKE</sequence>
<evidence type="ECO:0000259" key="1">
    <source>
        <dbReference type="Pfam" id="PF00534"/>
    </source>
</evidence>
<reference evidence="2 3" key="1">
    <citation type="submission" date="2017-05" db="EMBL/GenBank/DDBJ databases">
        <title>Lactobacillus johnsonii from commercial turkeys.</title>
        <authorList>
            <person name="Johnson T.J."/>
            <person name="Youmans B."/>
        </authorList>
    </citation>
    <scope>NUCLEOTIDE SEQUENCE [LARGE SCALE GENOMIC DNA]</scope>
    <source>
        <strain evidence="2 3">UMNLJ114</strain>
    </source>
</reference>
<accession>A0A267M477</accession>
<dbReference type="PANTHER" id="PTHR12526">
    <property type="entry name" value="GLYCOSYLTRANSFERASE"/>
    <property type="match status" value="1"/>
</dbReference>
<dbReference type="CDD" id="cd03811">
    <property type="entry name" value="GT4_GT28_WabH-like"/>
    <property type="match status" value="1"/>
</dbReference>
<dbReference type="EMBL" id="NIBD01000041">
    <property type="protein sequence ID" value="PAB54431.1"/>
    <property type="molecule type" value="Genomic_DNA"/>
</dbReference>
<dbReference type="Gene3D" id="3.40.50.2000">
    <property type="entry name" value="Glycogen Phosphorylase B"/>
    <property type="match status" value="2"/>
</dbReference>
<dbReference type="PANTHER" id="PTHR12526:SF630">
    <property type="entry name" value="GLYCOSYLTRANSFERASE"/>
    <property type="match status" value="1"/>
</dbReference>
<proteinExistence type="predicted"/>
<dbReference type="AlphaFoldDB" id="A0A267M477"/>